<protein>
    <recommendedName>
        <fullName evidence="4">DUF3592 domain-containing protein</fullName>
    </recommendedName>
</protein>
<feature type="transmembrane region" description="Helical" evidence="1">
    <location>
        <begin position="12"/>
        <end position="34"/>
    </location>
</feature>
<accession>A0A9W6H210</accession>
<keyword evidence="3" id="KW-1185">Reference proteome</keyword>
<comment type="caution">
    <text evidence="2">The sequence shown here is derived from an EMBL/GenBank/DDBJ whole genome shotgun (WGS) entry which is preliminary data.</text>
</comment>
<evidence type="ECO:0000256" key="1">
    <source>
        <dbReference type="SAM" id="Phobius"/>
    </source>
</evidence>
<organism evidence="2 3">
    <name type="scientific">Microbacterium barkeri</name>
    <dbReference type="NCBI Taxonomy" id="33917"/>
    <lineage>
        <taxon>Bacteria</taxon>
        <taxon>Bacillati</taxon>
        <taxon>Actinomycetota</taxon>
        <taxon>Actinomycetes</taxon>
        <taxon>Micrococcales</taxon>
        <taxon>Microbacteriaceae</taxon>
        <taxon>Microbacterium</taxon>
    </lineage>
</organism>
<gene>
    <name evidence="2" type="ORF">GCM10017576_09270</name>
</gene>
<evidence type="ECO:0008006" key="4">
    <source>
        <dbReference type="Google" id="ProtNLM"/>
    </source>
</evidence>
<dbReference type="Proteomes" id="UP001142462">
    <property type="component" value="Unassembled WGS sequence"/>
</dbReference>
<evidence type="ECO:0000313" key="3">
    <source>
        <dbReference type="Proteomes" id="UP001142462"/>
    </source>
</evidence>
<reference evidence="2" key="1">
    <citation type="journal article" date="2014" name="Int. J. Syst. Evol. Microbiol.">
        <title>Complete genome sequence of Corynebacterium casei LMG S-19264T (=DSM 44701T), isolated from a smear-ripened cheese.</title>
        <authorList>
            <consortium name="US DOE Joint Genome Institute (JGI-PGF)"/>
            <person name="Walter F."/>
            <person name="Albersmeier A."/>
            <person name="Kalinowski J."/>
            <person name="Ruckert C."/>
        </authorList>
    </citation>
    <scope>NUCLEOTIDE SEQUENCE</scope>
    <source>
        <strain evidence="2">VKM Ac-1020</strain>
    </source>
</reference>
<dbReference type="AlphaFoldDB" id="A0A9W6H210"/>
<sequence>MENADAMPLPAILAIAGFFTVIVAIAVVVARALARSYRPVGEERSRADRLQVGGVRVEAGITSWARHPGGGEEAPAMRLHVRFPFRGSSHDAELVVRIDRALVAGFSPGSTVHLLVDPADPSDVAIDRSRSPVELPRSR</sequence>
<keyword evidence="1" id="KW-0472">Membrane</keyword>
<name>A0A9W6H210_9MICO</name>
<dbReference type="RefSeq" id="WP_271172516.1">
    <property type="nucleotide sequence ID" value="NZ_BSEJ01000003.1"/>
</dbReference>
<evidence type="ECO:0000313" key="2">
    <source>
        <dbReference type="EMBL" id="GLJ60798.1"/>
    </source>
</evidence>
<reference evidence="2" key="2">
    <citation type="submission" date="2023-01" db="EMBL/GenBank/DDBJ databases">
        <authorList>
            <person name="Sun Q."/>
            <person name="Evtushenko L."/>
        </authorList>
    </citation>
    <scope>NUCLEOTIDE SEQUENCE</scope>
    <source>
        <strain evidence="2">VKM Ac-1020</strain>
    </source>
</reference>
<dbReference type="EMBL" id="BSEJ01000003">
    <property type="protein sequence ID" value="GLJ60798.1"/>
    <property type="molecule type" value="Genomic_DNA"/>
</dbReference>
<proteinExistence type="predicted"/>
<keyword evidence="1" id="KW-0812">Transmembrane</keyword>
<keyword evidence="1" id="KW-1133">Transmembrane helix</keyword>